<evidence type="ECO:0000313" key="3">
    <source>
        <dbReference type="Proteomes" id="UP000265520"/>
    </source>
</evidence>
<protein>
    <submittedName>
        <fullName evidence="2">Uncharacterized protein</fullName>
    </submittedName>
</protein>
<accession>A0A392TI81</accession>
<sequence>MTVVEVGDRCERGGENSGVRERANGDGDVMLAAVAVVNSGETAGGYGEQARERARTMKEMVNWENKQK</sequence>
<comment type="caution">
    <text evidence="2">The sequence shown here is derived from an EMBL/GenBank/DDBJ whole genome shotgun (WGS) entry which is preliminary data.</text>
</comment>
<evidence type="ECO:0000256" key="1">
    <source>
        <dbReference type="SAM" id="MobiDB-lite"/>
    </source>
</evidence>
<keyword evidence="3" id="KW-1185">Reference proteome</keyword>
<dbReference type="EMBL" id="LXQA010576019">
    <property type="protein sequence ID" value="MCI60137.1"/>
    <property type="molecule type" value="Genomic_DNA"/>
</dbReference>
<reference evidence="2 3" key="1">
    <citation type="journal article" date="2018" name="Front. Plant Sci.">
        <title>Red Clover (Trifolium pratense) and Zigzag Clover (T. medium) - A Picture of Genomic Similarities and Differences.</title>
        <authorList>
            <person name="Dluhosova J."/>
            <person name="Istvanek J."/>
            <person name="Nedelnik J."/>
            <person name="Repkova J."/>
        </authorList>
    </citation>
    <scope>NUCLEOTIDE SEQUENCE [LARGE SCALE GENOMIC DNA]</scope>
    <source>
        <strain evidence="3">cv. 10/8</strain>
        <tissue evidence="2">Leaf</tissue>
    </source>
</reference>
<feature type="region of interest" description="Disordered" evidence="1">
    <location>
        <begin position="1"/>
        <end position="24"/>
    </location>
</feature>
<dbReference type="Proteomes" id="UP000265520">
    <property type="component" value="Unassembled WGS sequence"/>
</dbReference>
<proteinExistence type="predicted"/>
<organism evidence="2 3">
    <name type="scientific">Trifolium medium</name>
    <dbReference type="NCBI Taxonomy" id="97028"/>
    <lineage>
        <taxon>Eukaryota</taxon>
        <taxon>Viridiplantae</taxon>
        <taxon>Streptophyta</taxon>
        <taxon>Embryophyta</taxon>
        <taxon>Tracheophyta</taxon>
        <taxon>Spermatophyta</taxon>
        <taxon>Magnoliopsida</taxon>
        <taxon>eudicotyledons</taxon>
        <taxon>Gunneridae</taxon>
        <taxon>Pentapetalae</taxon>
        <taxon>rosids</taxon>
        <taxon>fabids</taxon>
        <taxon>Fabales</taxon>
        <taxon>Fabaceae</taxon>
        <taxon>Papilionoideae</taxon>
        <taxon>50 kb inversion clade</taxon>
        <taxon>NPAAA clade</taxon>
        <taxon>Hologalegina</taxon>
        <taxon>IRL clade</taxon>
        <taxon>Trifolieae</taxon>
        <taxon>Trifolium</taxon>
    </lineage>
</organism>
<name>A0A392TI81_9FABA</name>
<dbReference type="AlphaFoldDB" id="A0A392TI81"/>
<evidence type="ECO:0000313" key="2">
    <source>
        <dbReference type="EMBL" id="MCI60137.1"/>
    </source>
</evidence>